<keyword evidence="40" id="KW-1185">Reference proteome</keyword>
<keyword evidence="9" id="KW-1090">Inhibition of host innate immune response by virus</keyword>
<dbReference type="Gene3D" id="1.10.287.110">
    <property type="entry name" value="DnaJ domain"/>
    <property type="match status" value="1"/>
</dbReference>
<name>A0A2S1CJM7_9POLY</name>
<dbReference type="GO" id="GO:0003688">
    <property type="term" value="F:DNA replication origin binding"/>
    <property type="evidence" value="ECO:0007669"/>
    <property type="project" value="InterPro"/>
</dbReference>
<evidence type="ECO:0000256" key="10">
    <source>
        <dbReference type="ARBA" id="ARBA00022705"/>
    </source>
</evidence>
<feature type="DNA-binding region" description="T-ag OBD" evidence="32">
    <location>
        <begin position="289"/>
        <end position="403"/>
    </location>
</feature>
<evidence type="ECO:0000256" key="14">
    <source>
        <dbReference type="ARBA" id="ARBA00022801"/>
    </source>
</evidence>
<keyword evidence="7" id="KW-1048">Host nucleus</keyword>
<evidence type="ECO:0000256" key="27">
    <source>
        <dbReference type="ARBA" id="ARBA00026077"/>
    </source>
</evidence>
<keyword evidence="10" id="KW-0235">DNA replication</keyword>
<comment type="subcellular location">
    <subcellularLocation>
        <location evidence="2">Host nucleus</location>
    </subcellularLocation>
</comment>
<evidence type="ECO:0000256" key="34">
    <source>
        <dbReference type="SAM" id="MobiDB-lite"/>
    </source>
</evidence>
<dbReference type="SUPFAM" id="SSF55464">
    <property type="entry name" value="Origin of replication-binding domain, RBD-like"/>
    <property type="match status" value="1"/>
</dbReference>
<comment type="cofactor">
    <cofactor evidence="1">
        <name>Mg(2+)</name>
        <dbReference type="ChEBI" id="CHEBI:18420"/>
    </cofactor>
</comment>
<evidence type="ECO:0000256" key="16">
    <source>
        <dbReference type="ARBA" id="ARBA00022830"/>
    </source>
</evidence>
<dbReference type="GO" id="GO:0052170">
    <property type="term" value="P:symbiont-mediated suppression of host innate immune response"/>
    <property type="evidence" value="ECO:0007669"/>
    <property type="project" value="UniProtKB-KW"/>
</dbReference>
<evidence type="ECO:0000256" key="28">
    <source>
        <dbReference type="ARBA" id="ARBA00034617"/>
    </source>
</evidence>
<evidence type="ECO:0000313" key="40">
    <source>
        <dbReference type="Proteomes" id="UP000289246"/>
    </source>
</evidence>
<keyword evidence="13 33" id="KW-0863">Zinc-finger</keyword>
<evidence type="ECO:0000256" key="11">
    <source>
        <dbReference type="ARBA" id="ARBA00022723"/>
    </source>
</evidence>
<dbReference type="OrthoDB" id="14669at10239"/>
<keyword evidence="17" id="KW-0862">Zinc</keyword>
<feature type="domain" description="SF3 helicase" evidence="36">
    <location>
        <begin position="539"/>
        <end position="699"/>
    </location>
</feature>
<evidence type="ECO:0000256" key="20">
    <source>
        <dbReference type="ARBA" id="ARBA00022990"/>
    </source>
</evidence>
<dbReference type="GeneID" id="41702085"/>
<keyword evidence="20" id="KW-0007">Acetylation</keyword>
<keyword evidence="5" id="KW-0244">Early protein</keyword>
<evidence type="ECO:0000256" key="22">
    <source>
        <dbReference type="ARBA" id="ARBA00023235"/>
    </source>
</evidence>
<dbReference type="RefSeq" id="YP_009553188.1">
    <property type="nucleotide sequence ID" value="NC_040705.1"/>
</dbReference>
<evidence type="ECO:0000256" key="23">
    <source>
        <dbReference type="ARBA" id="ARBA00023258"/>
    </source>
</evidence>
<keyword evidence="12" id="KW-0547">Nucleotide-binding</keyword>
<keyword evidence="8" id="KW-0945">Host-virus interaction</keyword>
<evidence type="ECO:0000256" key="1">
    <source>
        <dbReference type="ARBA" id="ARBA00001946"/>
    </source>
</evidence>
<feature type="domain" description="T-ag OBD" evidence="37">
    <location>
        <begin position="289"/>
        <end position="403"/>
    </location>
</feature>
<keyword evidence="23" id="KW-0922">Interferon antiviral system evasion</keyword>
<evidence type="ECO:0000256" key="33">
    <source>
        <dbReference type="PROSITE-ProRule" id="PRU00671"/>
    </source>
</evidence>
<evidence type="ECO:0000256" key="6">
    <source>
        <dbReference type="ARBA" id="ARBA00022553"/>
    </source>
</evidence>
<comment type="catalytic activity">
    <reaction evidence="31">
        <text>ATP + H2O = ADP + phosphate + H(+)</text>
        <dbReference type="Rhea" id="RHEA:13065"/>
        <dbReference type="ChEBI" id="CHEBI:15377"/>
        <dbReference type="ChEBI" id="CHEBI:15378"/>
        <dbReference type="ChEBI" id="CHEBI:30616"/>
        <dbReference type="ChEBI" id="CHEBI:43474"/>
        <dbReference type="ChEBI" id="CHEBI:456216"/>
        <dbReference type="EC" id="5.6.2.4"/>
    </reaction>
</comment>
<dbReference type="GO" id="GO:0039502">
    <property type="term" value="P:symbiont-mediated suppression of host type I interferon-mediated signaling pathway"/>
    <property type="evidence" value="ECO:0007669"/>
    <property type="project" value="UniProtKB-KW"/>
</dbReference>
<dbReference type="Gene3D" id="3.40.50.300">
    <property type="entry name" value="P-loop containing nucleotide triphosphate hydrolases"/>
    <property type="match status" value="1"/>
</dbReference>
<evidence type="ECO:0000259" key="38">
    <source>
        <dbReference type="PROSITE" id="PS51341"/>
    </source>
</evidence>
<dbReference type="InterPro" id="IPR027417">
    <property type="entry name" value="P-loop_NTPase"/>
</dbReference>
<evidence type="ECO:0000259" key="36">
    <source>
        <dbReference type="PROSITE" id="PS51206"/>
    </source>
</evidence>
<dbReference type="Gene3D" id="1.20.1050.70">
    <property type="entry name" value="Large T antigen, SV40, domain 3"/>
    <property type="match status" value="1"/>
</dbReference>
<evidence type="ECO:0000256" key="25">
    <source>
        <dbReference type="ARBA" id="ARBA00023309"/>
    </source>
</evidence>
<feature type="compositionally biased region" description="Low complexity" evidence="34">
    <location>
        <begin position="264"/>
        <end position="275"/>
    </location>
</feature>
<keyword evidence="25" id="KW-1078">G1/S host cell cycle checkpoint dysregulation by virus</keyword>
<keyword evidence="22" id="KW-0413">Isomerase</keyword>
<dbReference type="InterPro" id="IPR003133">
    <property type="entry name" value="T_Ag_DNA-bd"/>
</dbReference>
<dbReference type="GO" id="GO:0039576">
    <property type="term" value="P:symbiont-mediated suppression of host JAK-STAT cascade via inhibition of JAK1 activity"/>
    <property type="evidence" value="ECO:0007669"/>
    <property type="project" value="UniProtKB-KW"/>
</dbReference>
<evidence type="ECO:0000256" key="8">
    <source>
        <dbReference type="ARBA" id="ARBA00022581"/>
    </source>
</evidence>
<evidence type="ECO:0000256" key="17">
    <source>
        <dbReference type="ARBA" id="ARBA00022833"/>
    </source>
</evidence>
<keyword evidence="18" id="KW-0067">ATP-binding</keyword>
<feature type="region of interest" description="Disordered" evidence="34">
    <location>
        <begin position="181"/>
        <end position="283"/>
    </location>
</feature>
<dbReference type="InterPro" id="IPR037102">
    <property type="entry name" value="Znf_lg_T-Ag_D1_dom_sf"/>
</dbReference>
<dbReference type="SMART" id="SM00382">
    <property type="entry name" value="AAA"/>
    <property type="match status" value="1"/>
</dbReference>
<dbReference type="GO" id="GO:0043138">
    <property type="term" value="F:3'-5' DNA helicase activity"/>
    <property type="evidence" value="ECO:0007669"/>
    <property type="project" value="UniProtKB-EC"/>
</dbReference>
<keyword evidence="6" id="KW-0597">Phosphoprotein</keyword>
<keyword evidence="15" id="KW-0347">Helicase</keyword>
<proteinExistence type="predicted"/>
<evidence type="ECO:0000256" key="21">
    <source>
        <dbReference type="ARBA" id="ARBA00023125"/>
    </source>
</evidence>
<comment type="catalytic activity">
    <reaction evidence="28">
        <text>Couples ATP hydrolysis with the unwinding of duplex DNA by translocating in the 3'-5' direction.</text>
        <dbReference type="EC" id="5.6.2.4"/>
    </reaction>
</comment>
<dbReference type="GO" id="GO:0006260">
    <property type="term" value="P:DNA replication"/>
    <property type="evidence" value="ECO:0007669"/>
    <property type="project" value="UniProtKB-KW"/>
</dbReference>
<evidence type="ECO:0000256" key="32">
    <source>
        <dbReference type="PROSITE-ProRule" id="PRU00620"/>
    </source>
</evidence>
<evidence type="ECO:0000256" key="7">
    <source>
        <dbReference type="ARBA" id="ARBA00022562"/>
    </source>
</evidence>
<organism evidence="39">
    <name type="scientific">Philantomba monticola polyomavirus 1</name>
    <dbReference type="NCBI Taxonomy" id="2170411"/>
    <lineage>
        <taxon>Viruses</taxon>
        <taxon>Monodnaviria</taxon>
        <taxon>Shotokuvirae</taxon>
        <taxon>Cossaviricota</taxon>
        <taxon>Papovaviricetes</taxon>
        <taxon>Sepolyvirales</taxon>
        <taxon>Polyomaviridae</taxon>
        <taxon>Alphapolyomavirus</taxon>
        <taxon>Alphapolyomavirus philantombae</taxon>
    </lineage>
</organism>
<dbReference type="Pfam" id="PF02217">
    <property type="entry name" value="T_Ag_DNA_bind"/>
    <property type="match status" value="1"/>
</dbReference>
<evidence type="ECO:0000256" key="15">
    <source>
        <dbReference type="ARBA" id="ARBA00022806"/>
    </source>
</evidence>
<keyword evidence="11" id="KW-0479">Metal-binding</keyword>
<sequence length="776" mass="87300">MDRLLQKEEKALLIKLLGISPTSFGNIPLMRDAYKRASKKYHPDKGGEGVEMTLLNSLWQRFQEGLLELRNPEVCVAWFSDLLDITLIDVCGYTKFNNQFLRVPACLMPGQSTCCCITSQLLTQHALAKKSGQRCQVYSEAYGSPAFRERYREWCSTVFTNEESEFRGDLHCDESIISSEEEDAQEFTQESGYNSASFSATFPNTPDESRASSTSTTQKDQAFSESKSYSSSKGSTPGRRSEGFEGETPKKRRRPAENLDESHSSSQASFASTPPKTKKTSTDCPDDIPSGLFDFVSHAVFSNKTVNCFLLYSTFDKASAFYDKIEKFTIEFKSLHSYEAAGILFFLTNKKHRLSAVKNFCQSYCTVSFLICRTVLKPLDCFNCLCKTPFKCVKSNKPGLHSYDFDDKSEEACNWNKVADFAVKANVDDPLLILAHYLDFAAPFPCKKCANPKTKAHEFHQEHHANAVLFENSKSQRAICHQASDIVLAKRRLLVAECTRSDLLTTFFEKQLTVLKSLDEVDIIDHMAGVAWYACLLDDIDKILVKIITLITENVPKQRNILFKGPVNTGKTTLAVAIMDLLEGKSLNVNCPADKLNFELGCAIDKFAVVFEDVKGQSGSKRGLQPGQGVSNLDNLRDYLDGAVQVNLERKHANKRSQIFPPCIVTMNEYFIPETLFVRFSLKVDFEHKPNLHTALSKAPILLKKRVLQKGVTLFMLLMWYLPNQKFAVSLQEEIASWKSVIEASVSWSNYCTMIENIEVGESPLEGLLEEVPEDS</sequence>
<evidence type="ECO:0000256" key="3">
    <source>
        <dbReference type="ARBA" id="ARBA00018805"/>
    </source>
</evidence>
<dbReference type="SUPFAM" id="SSF52540">
    <property type="entry name" value="P-loop containing nucleoside triphosphate hydrolases"/>
    <property type="match status" value="1"/>
</dbReference>
<dbReference type="EC" id="5.6.2.4" evidence="29"/>
<evidence type="ECO:0000256" key="26">
    <source>
        <dbReference type="ARBA" id="ARBA00023318"/>
    </source>
</evidence>
<dbReference type="SMART" id="SM00271">
    <property type="entry name" value="DnaJ"/>
    <property type="match status" value="1"/>
</dbReference>
<dbReference type="KEGG" id="vg:41702085"/>
<dbReference type="GO" id="GO:0039645">
    <property type="term" value="P:symbiont-mediated perturbation of host cell cycle G1/S transition checkpoint"/>
    <property type="evidence" value="ECO:0007669"/>
    <property type="project" value="UniProtKB-KW"/>
</dbReference>
<dbReference type="GO" id="GO:0016787">
    <property type="term" value="F:hydrolase activity"/>
    <property type="evidence" value="ECO:0007669"/>
    <property type="project" value="UniProtKB-KW"/>
</dbReference>
<dbReference type="GO" id="GO:0008270">
    <property type="term" value="F:zinc ion binding"/>
    <property type="evidence" value="ECO:0007669"/>
    <property type="project" value="UniProtKB-KW"/>
</dbReference>
<evidence type="ECO:0000256" key="30">
    <source>
        <dbReference type="ARBA" id="ARBA00045019"/>
    </source>
</evidence>
<feature type="domain" description="T-ag D1-type" evidence="38">
    <location>
        <begin position="410"/>
        <end position="500"/>
    </location>
</feature>
<dbReference type="PROSITE" id="PS50076">
    <property type="entry name" value="DNAJ_2"/>
    <property type="match status" value="1"/>
</dbReference>
<keyword evidence="14" id="KW-0378">Hydrolase</keyword>
<evidence type="ECO:0000256" key="4">
    <source>
        <dbReference type="ARBA" id="ARBA00022504"/>
    </source>
</evidence>
<evidence type="ECO:0000256" key="5">
    <source>
        <dbReference type="ARBA" id="ARBA00022518"/>
    </source>
</evidence>
<reference evidence="39" key="1">
    <citation type="submission" date="2017-12" db="EMBL/GenBank/DDBJ databases">
        <title>Identification of novel polyomaviruses in members of multiple mammalian orders.</title>
        <authorList>
            <person name="Ehlers B."/>
            <person name="Walter C."/>
            <person name="Liebmann S."/>
            <person name="Richter D."/>
            <person name="Ulrich R.G."/>
            <person name="Leendertz F.H."/>
            <person name="Calvignac-Spencer S."/>
        </authorList>
    </citation>
    <scope>NUCLEOTIDE SEQUENCE [LARGE SCALE GENOMIC DNA]</scope>
    <source>
        <strain evidence="39">9781 GN365</strain>
    </source>
</reference>
<evidence type="ECO:0000313" key="39">
    <source>
        <dbReference type="EMBL" id="AWD33741.1"/>
    </source>
</evidence>
<feature type="domain" description="J" evidence="35">
    <location>
        <begin position="12"/>
        <end position="74"/>
    </location>
</feature>
<dbReference type="InterPro" id="IPR036869">
    <property type="entry name" value="J_dom_sf"/>
</dbReference>
<keyword evidence="4" id="KW-1121">Modulation of host cell cycle by virus</keyword>
<dbReference type="InterPro" id="IPR001623">
    <property type="entry name" value="DnaJ_domain"/>
</dbReference>
<dbReference type="GO" id="GO:0005524">
    <property type="term" value="F:ATP binding"/>
    <property type="evidence" value="ECO:0007669"/>
    <property type="project" value="UniProtKB-KW"/>
</dbReference>
<dbReference type="Pfam" id="PF06431">
    <property type="entry name" value="Polyoma_lg_T_C"/>
    <property type="match status" value="1"/>
</dbReference>
<keyword evidence="26" id="KW-1096">Inhibition of host JAK1 by virus</keyword>
<feature type="compositionally biased region" description="Low complexity" evidence="34">
    <location>
        <begin position="224"/>
        <end position="235"/>
    </location>
</feature>
<evidence type="ECO:0000256" key="19">
    <source>
        <dbReference type="ARBA" id="ARBA00022842"/>
    </source>
</evidence>
<evidence type="ECO:0000256" key="31">
    <source>
        <dbReference type="ARBA" id="ARBA00048988"/>
    </source>
</evidence>
<dbReference type="Gene3D" id="3.40.1310.20">
    <property type="match status" value="1"/>
</dbReference>
<dbReference type="EMBL" id="MG654482">
    <property type="protein sequence ID" value="AWD33741.1"/>
    <property type="molecule type" value="Genomic_DNA"/>
</dbReference>
<feature type="compositionally biased region" description="Basic and acidic residues" evidence="34">
    <location>
        <begin position="239"/>
        <end position="263"/>
    </location>
</feature>
<feature type="compositionally biased region" description="Polar residues" evidence="34">
    <location>
        <begin position="186"/>
        <end position="223"/>
    </location>
</feature>
<evidence type="ECO:0000256" key="13">
    <source>
        <dbReference type="ARBA" id="ARBA00022771"/>
    </source>
</evidence>
<protein>
    <recommendedName>
        <fullName evidence="3">Large T antigen</fullName>
        <ecNumber evidence="29">5.6.2.4</ecNumber>
    </recommendedName>
    <alternativeName>
        <fullName evidence="30">DNA 3'-5' helicase large T antigen</fullName>
    </alternativeName>
</protein>
<comment type="subunit">
    <text evidence="27">Forms homohexamers in the presence of ATP. Interacts with host HDAC1. Interacts (via LXCXE domain) with host RB1; the interaction induces the aberrant dissociation of RB1-E2F1 complex thereby disrupting RB1's activity. Interacts (via LXCXE domain) with host pRB-related proteins RBL1 and RBL2. Interacts (via C-terminus) with host TOP1 and POLA1 allowing DNA replication. Interacts with host preinitiation complex components TBP, TFIIA and TFIID to regulate transcription initiation.</text>
</comment>
<evidence type="ECO:0000259" key="35">
    <source>
        <dbReference type="PROSITE" id="PS50076"/>
    </source>
</evidence>
<keyword evidence="21 32" id="KW-0238">DNA-binding</keyword>
<evidence type="ECO:0000256" key="18">
    <source>
        <dbReference type="ARBA" id="ARBA00022840"/>
    </source>
</evidence>
<dbReference type="InterPro" id="IPR003593">
    <property type="entry name" value="AAA+_ATPase"/>
</dbReference>
<accession>A0A2S1CJM7</accession>
<dbReference type="Proteomes" id="UP000289246">
    <property type="component" value="Segment"/>
</dbReference>
<dbReference type="GO" id="GO:0042025">
    <property type="term" value="C:host cell nucleus"/>
    <property type="evidence" value="ECO:0007669"/>
    <property type="project" value="UniProtKB-SubCell"/>
</dbReference>
<keyword evidence="19" id="KW-0460">Magnesium</keyword>
<keyword evidence="24" id="KW-0899">Viral immunoevasion</keyword>
<dbReference type="InterPro" id="IPR017910">
    <property type="entry name" value="Znf_lg_T-Ag_D1-typ"/>
</dbReference>
<dbReference type="PROSITE" id="PS51206">
    <property type="entry name" value="SF3_HELICASE_1"/>
    <property type="match status" value="1"/>
</dbReference>
<keyword evidence="16" id="KW-1114">Inhibition of host interferon signaling pathway by virus</keyword>
<evidence type="ECO:0000256" key="29">
    <source>
        <dbReference type="ARBA" id="ARBA00034808"/>
    </source>
</evidence>
<dbReference type="SUPFAM" id="SSF46565">
    <property type="entry name" value="Chaperone J-domain"/>
    <property type="match status" value="1"/>
</dbReference>
<evidence type="ECO:0000256" key="24">
    <source>
        <dbReference type="ARBA" id="ARBA00023280"/>
    </source>
</evidence>
<evidence type="ECO:0000256" key="2">
    <source>
        <dbReference type="ARBA" id="ARBA00004147"/>
    </source>
</evidence>
<dbReference type="Gene3D" id="1.10.10.510">
    <property type="entry name" value="Zinc finger, large T-antigen D1 domain"/>
    <property type="match status" value="1"/>
</dbReference>
<dbReference type="InterPro" id="IPR014015">
    <property type="entry name" value="Helicase_SF3_DNA-vir"/>
</dbReference>
<dbReference type="InterPro" id="IPR010932">
    <property type="entry name" value="Lg_T_Ag_Polyomavir_C"/>
</dbReference>
<dbReference type="PROSITE" id="PS51287">
    <property type="entry name" value="T_AG_OBD"/>
    <property type="match status" value="1"/>
</dbReference>
<evidence type="ECO:0000256" key="12">
    <source>
        <dbReference type="ARBA" id="ARBA00022741"/>
    </source>
</evidence>
<gene>
    <name evidence="39" type="primary">776T</name>
</gene>
<evidence type="ECO:0000259" key="37">
    <source>
        <dbReference type="PROSITE" id="PS51287"/>
    </source>
</evidence>
<dbReference type="PROSITE" id="PS51341">
    <property type="entry name" value="ZF_LTAG_D1"/>
    <property type="match status" value="1"/>
</dbReference>
<evidence type="ECO:0000256" key="9">
    <source>
        <dbReference type="ARBA" id="ARBA00022632"/>
    </source>
</evidence>